<dbReference type="AlphaFoldDB" id="A0A4S4BZ67"/>
<evidence type="ECO:0000256" key="1">
    <source>
        <dbReference type="ARBA" id="ARBA00004196"/>
    </source>
</evidence>
<comment type="similarity">
    <text evidence="2">Belongs to the bacterial solute-binding protein 2 family.</text>
</comment>
<dbReference type="InterPro" id="IPR025997">
    <property type="entry name" value="SBP_2_dom"/>
</dbReference>
<dbReference type="SUPFAM" id="SSF53822">
    <property type="entry name" value="Periplasmic binding protein-like I"/>
    <property type="match status" value="1"/>
</dbReference>
<name>A0A4S4BZ67_9BACI</name>
<gene>
    <name evidence="5" type="ORF">E6W99_15140</name>
</gene>
<dbReference type="PANTHER" id="PTHR46847">
    <property type="entry name" value="D-ALLOSE-BINDING PERIPLASMIC PROTEIN-RELATED"/>
    <property type="match status" value="1"/>
</dbReference>
<dbReference type="GO" id="GO:0030313">
    <property type="term" value="C:cell envelope"/>
    <property type="evidence" value="ECO:0007669"/>
    <property type="project" value="UniProtKB-SubCell"/>
</dbReference>
<dbReference type="CDD" id="cd01536">
    <property type="entry name" value="PBP1_ABC_sugar_binding-like"/>
    <property type="match status" value="1"/>
</dbReference>
<dbReference type="Gene3D" id="3.40.50.2300">
    <property type="match status" value="2"/>
</dbReference>
<reference evidence="5 6" key="1">
    <citation type="submission" date="2019-04" db="EMBL/GenBank/DDBJ databases">
        <title>Bacillus sediminilitoris sp. nov., isolated from a tidal flat sediment on the East China Sea.</title>
        <authorList>
            <person name="Wei Y."/>
            <person name="Mao H."/>
            <person name="Fang J."/>
        </authorList>
    </citation>
    <scope>NUCLEOTIDE SEQUENCE [LARGE SCALE GENOMIC DNA]</scope>
    <source>
        <strain evidence="5 6">DSL-17</strain>
    </source>
</reference>
<organism evidence="5 6">
    <name type="scientific">Metabacillus sediminilitoris</name>
    <dbReference type="NCBI Taxonomy" id="2567941"/>
    <lineage>
        <taxon>Bacteria</taxon>
        <taxon>Bacillati</taxon>
        <taxon>Bacillota</taxon>
        <taxon>Bacilli</taxon>
        <taxon>Bacillales</taxon>
        <taxon>Bacillaceae</taxon>
        <taxon>Metabacillus</taxon>
    </lineage>
</organism>
<evidence type="ECO:0000259" key="4">
    <source>
        <dbReference type="Pfam" id="PF13407"/>
    </source>
</evidence>
<evidence type="ECO:0000313" key="5">
    <source>
        <dbReference type="EMBL" id="THF78508.1"/>
    </source>
</evidence>
<dbReference type="InterPro" id="IPR028082">
    <property type="entry name" value="Peripla_BP_I"/>
</dbReference>
<protein>
    <submittedName>
        <fullName evidence="5">Sugar ABC transporter substrate-binding protein</fullName>
    </submittedName>
</protein>
<keyword evidence="6" id="KW-1185">Reference proteome</keyword>
<proteinExistence type="inferred from homology"/>
<dbReference type="EMBL" id="SSNT01000011">
    <property type="protein sequence ID" value="THF78508.1"/>
    <property type="molecule type" value="Genomic_DNA"/>
</dbReference>
<accession>A0A4S4BZ67</accession>
<evidence type="ECO:0000256" key="2">
    <source>
        <dbReference type="ARBA" id="ARBA00007639"/>
    </source>
</evidence>
<comment type="caution">
    <text evidence="5">The sequence shown here is derived from an EMBL/GenBank/DDBJ whole genome shotgun (WGS) entry which is preliminary data.</text>
</comment>
<sequence>MLDIHQKVVVVLQELNTDYSKTIKAGIEKGFDDFNIDGKVIAPDSQYSVSKQIVMLKDVLKQNPDALIVTSIQPSATIPIFKEYQKRCIPVIMLNQDARWKDQTTFIGTDHLRLGKKAGAILSSILYPGDQVLFIVDSKTNSVVNDRIKGAKEVLESVEIEIVIEQLGYDKSVNLKSEMSNILQTYPDIKGVFATNDILALDALKAIEEEELKIPVIGSDGTKGMLKAVEEEKLSITLAQNPYDMGYLSVEQALKAIKGEHVDKRIDSGVDIVTKDNAKTRMDFLTKNVFK</sequence>
<evidence type="ECO:0000313" key="6">
    <source>
        <dbReference type="Proteomes" id="UP000310334"/>
    </source>
</evidence>
<dbReference type="OrthoDB" id="6196975at2"/>
<dbReference type="GO" id="GO:0030246">
    <property type="term" value="F:carbohydrate binding"/>
    <property type="evidence" value="ECO:0007669"/>
    <property type="project" value="UniProtKB-ARBA"/>
</dbReference>
<comment type="subcellular location">
    <subcellularLocation>
        <location evidence="1">Cell envelope</location>
    </subcellularLocation>
</comment>
<dbReference type="PANTHER" id="PTHR46847:SF1">
    <property type="entry name" value="D-ALLOSE-BINDING PERIPLASMIC PROTEIN-RELATED"/>
    <property type="match status" value="1"/>
</dbReference>
<evidence type="ECO:0000256" key="3">
    <source>
        <dbReference type="ARBA" id="ARBA00022729"/>
    </source>
</evidence>
<dbReference type="Proteomes" id="UP000310334">
    <property type="component" value="Unassembled WGS sequence"/>
</dbReference>
<feature type="domain" description="Periplasmic binding protein" evidence="4">
    <location>
        <begin position="8"/>
        <end position="260"/>
    </location>
</feature>
<keyword evidence="3" id="KW-0732">Signal</keyword>
<dbReference type="Pfam" id="PF13407">
    <property type="entry name" value="Peripla_BP_4"/>
    <property type="match status" value="1"/>
</dbReference>
<dbReference type="RefSeq" id="WP_136355326.1">
    <property type="nucleotide sequence ID" value="NZ_CP046266.1"/>
</dbReference>